<feature type="region of interest" description="Disordered" evidence="2">
    <location>
        <begin position="77"/>
        <end position="97"/>
    </location>
</feature>
<accession>A0A4U5MEU5</accession>
<feature type="region of interest" description="Disordered" evidence="2">
    <location>
        <begin position="257"/>
        <end position="285"/>
    </location>
</feature>
<feature type="coiled-coil region" evidence="1">
    <location>
        <begin position="330"/>
        <end position="364"/>
    </location>
</feature>
<evidence type="ECO:0000256" key="1">
    <source>
        <dbReference type="SAM" id="Coils"/>
    </source>
</evidence>
<feature type="region of interest" description="Disordered" evidence="2">
    <location>
        <begin position="1"/>
        <end position="40"/>
    </location>
</feature>
<proteinExistence type="predicted"/>
<dbReference type="OrthoDB" id="10678445at2759"/>
<feature type="compositionally biased region" description="Polar residues" evidence="2">
    <location>
        <begin position="276"/>
        <end position="285"/>
    </location>
</feature>
<sequence length="427" mass="48464">MSRFASEDSQDYSSIVSEQIDKTVVSQRGSRNRSQKLENNETLQRWIDERNLKKKEQDALHNSMAAKTKEIAEVLKEKQRRRSRNCGPQKPVGNQHPMFHHAKSKLTVREMALIMRVRELQEQKVRNLKEEKAARTSAYINSLSANSSALEKPKAHALESRRSPSSRSSQPERIVLREQGTSPIRFERKTRPDELPSLVEAQIQRKPNRSYEEDVDCLSRLSLESTKKPSVRSSGTSPLKSNVAFREQWMSSADTYPSVFAQSPPRPSTAPEHQRPVSQRSTVRKASSGAALPFLCGNSGTSTSYQVQGNASSLLCVVLKNYPTLHGLVKEALESGGSLLQQTLDRLERQEQRLIRQFSKLDSQYDNMKESNPNRYKISEKLVECEGELQLVSKKRDDVVKMLPGATGQAKCNRMNELRLLQTVFLR</sequence>
<feature type="compositionally biased region" description="Basic and acidic residues" evidence="2">
    <location>
        <begin position="185"/>
        <end position="194"/>
    </location>
</feature>
<dbReference type="AlphaFoldDB" id="A0A4U5MEU5"/>
<keyword evidence="1" id="KW-0175">Coiled coil</keyword>
<evidence type="ECO:0000313" key="3">
    <source>
        <dbReference type="EMBL" id="TKR67727.1"/>
    </source>
</evidence>
<feature type="region of interest" description="Disordered" evidence="2">
    <location>
        <begin position="145"/>
        <end position="215"/>
    </location>
</feature>
<comment type="caution">
    <text evidence="3">The sequence shown here is derived from an EMBL/GenBank/DDBJ whole genome shotgun (WGS) entry which is preliminary data.</text>
</comment>
<evidence type="ECO:0000313" key="4">
    <source>
        <dbReference type="Proteomes" id="UP000298663"/>
    </source>
</evidence>
<feature type="compositionally biased region" description="Low complexity" evidence="2">
    <location>
        <begin position="163"/>
        <end position="173"/>
    </location>
</feature>
<reference evidence="3 4" key="2">
    <citation type="journal article" date="2019" name="G3 (Bethesda)">
        <title>Hybrid Assembly of the Genome of the Entomopathogenic Nematode Steinernema carpocapsae Identifies the X-Chromosome.</title>
        <authorList>
            <person name="Serra L."/>
            <person name="Macchietto M."/>
            <person name="Macias-Munoz A."/>
            <person name="McGill C.J."/>
            <person name="Rodriguez I.M."/>
            <person name="Rodriguez B."/>
            <person name="Murad R."/>
            <person name="Mortazavi A."/>
        </authorList>
    </citation>
    <scope>NUCLEOTIDE SEQUENCE [LARGE SCALE GENOMIC DNA]</scope>
    <source>
        <strain evidence="3 4">ALL</strain>
    </source>
</reference>
<protein>
    <submittedName>
        <fullName evidence="3">Uncharacterized protein</fullName>
    </submittedName>
</protein>
<name>A0A4U5MEU5_STECR</name>
<dbReference type="EMBL" id="AZBU02000008">
    <property type="protein sequence ID" value="TKR67727.1"/>
    <property type="molecule type" value="Genomic_DNA"/>
</dbReference>
<reference evidence="3 4" key="1">
    <citation type="journal article" date="2015" name="Genome Biol.">
        <title>Comparative genomics of Steinernema reveals deeply conserved gene regulatory networks.</title>
        <authorList>
            <person name="Dillman A.R."/>
            <person name="Macchietto M."/>
            <person name="Porter C.F."/>
            <person name="Rogers A."/>
            <person name="Williams B."/>
            <person name="Antoshechkin I."/>
            <person name="Lee M.M."/>
            <person name="Goodwin Z."/>
            <person name="Lu X."/>
            <person name="Lewis E.E."/>
            <person name="Goodrich-Blair H."/>
            <person name="Stock S.P."/>
            <person name="Adams B.J."/>
            <person name="Sternberg P.W."/>
            <person name="Mortazavi A."/>
        </authorList>
    </citation>
    <scope>NUCLEOTIDE SEQUENCE [LARGE SCALE GENOMIC DNA]</scope>
    <source>
        <strain evidence="3 4">ALL</strain>
    </source>
</reference>
<evidence type="ECO:0000256" key="2">
    <source>
        <dbReference type="SAM" id="MobiDB-lite"/>
    </source>
</evidence>
<feature type="compositionally biased region" description="Basic and acidic residues" evidence="2">
    <location>
        <begin position="151"/>
        <end position="162"/>
    </location>
</feature>
<keyword evidence="4" id="KW-1185">Reference proteome</keyword>
<gene>
    <name evidence="3" type="ORF">L596_023833</name>
</gene>
<dbReference type="Proteomes" id="UP000298663">
    <property type="component" value="Unassembled WGS sequence"/>
</dbReference>
<organism evidence="3 4">
    <name type="scientific">Steinernema carpocapsae</name>
    <name type="common">Entomopathogenic nematode</name>
    <dbReference type="NCBI Taxonomy" id="34508"/>
    <lineage>
        <taxon>Eukaryota</taxon>
        <taxon>Metazoa</taxon>
        <taxon>Ecdysozoa</taxon>
        <taxon>Nematoda</taxon>
        <taxon>Chromadorea</taxon>
        <taxon>Rhabditida</taxon>
        <taxon>Tylenchina</taxon>
        <taxon>Panagrolaimomorpha</taxon>
        <taxon>Strongyloidoidea</taxon>
        <taxon>Steinernematidae</taxon>
        <taxon>Steinernema</taxon>
    </lineage>
</organism>